<evidence type="ECO:0000313" key="3">
    <source>
        <dbReference type="EMBL" id="MBB5872806.1"/>
    </source>
</evidence>
<protein>
    <submittedName>
        <fullName evidence="3">Septal ring factor EnvC (AmiA/AmiB activator)</fullName>
    </submittedName>
</protein>
<dbReference type="Proteomes" id="UP000587527">
    <property type="component" value="Unassembled WGS sequence"/>
</dbReference>
<evidence type="ECO:0000313" key="4">
    <source>
        <dbReference type="Proteomes" id="UP000587527"/>
    </source>
</evidence>
<organism evidence="3 4">
    <name type="scientific">Allocatelliglobosispora scoriae</name>
    <dbReference type="NCBI Taxonomy" id="643052"/>
    <lineage>
        <taxon>Bacteria</taxon>
        <taxon>Bacillati</taxon>
        <taxon>Actinomycetota</taxon>
        <taxon>Actinomycetes</taxon>
        <taxon>Micromonosporales</taxon>
        <taxon>Micromonosporaceae</taxon>
        <taxon>Allocatelliglobosispora</taxon>
    </lineage>
</organism>
<reference evidence="3 4" key="1">
    <citation type="submission" date="2020-08" db="EMBL/GenBank/DDBJ databases">
        <title>Sequencing the genomes of 1000 actinobacteria strains.</title>
        <authorList>
            <person name="Klenk H.-P."/>
        </authorList>
    </citation>
    <scope>NUCLEOTIDE SEQUENCE [LARGE SCALE GENOMIC DNA]</scope>
    <source>
        <strain evidence="3 4">DSM 45362</strain>
    </source>
</reference>
<dbReference type="AlphaFoldDB" id="A0A841BYZ6"/>
<accession>A0A841BYZ6</accession>
<name>A0A841BYZ6_9ACTN</name>
<feature type="chain" id="PRO_5032391017" evidence="1">
    <location>
        <begin position="36"/>
        <end position="339"/>
    </location>
</feature>
<keyword evidence="4" id="KW-1185">Reference proteome</keyword>
<feature type="signal peptide" evidence="1">
    <location>
        <begin position="1"/>
        <end position="35"/>
    </location>
</feature>
<dbReference type="RefSeq" id="WP_184842998.1">
    <property type="nucleotide sequence ID" value="NZ_JACHMN010000003.1"/>
</dbReference>
<evidence type="ECO:0000259" key="2">
    <source>
        <dbReference type="Pfam" id="PF26571"/>
    </source>
</evidence>
<dbReference type="Pfam" id="PF26571">
    <property type="entry name" value="VldE"/>
    <property type="match status" value="1"/>
</dbReference>
<dbReference type="InterPro" id="IPR058593">
    <property type="entry name" value="ARB_07466-like_C"/>
</dbReference>
<keyword evidence="1" id="KW-0732">Signal</keyword>
<dbReference type="Gene3D" id="6.10.250.3150">
    <property type="match status" value="1"/>
</dbReference>
<proteinExistence type="predicted"/>
<comment type="caution">
    <text evidence="3">The sequence shown here is derived from an EMBL/GenBank/DDBJ whole genome shotgun (WGS) entry which is preliminary data.</text>
</comment>
<evidence type="ECO:0000256" key="1">
    <source>
        <dbReference type="SAM" id="SignalP"/>
    </source>
</evidence>
<feature type="domain" description="ARB-07466-like C-terminal" evidence="2">
    <location>
        <begin position="224"/>
        <end position="331"/>
    </location>
</feature>
<dbReference type="EMBL" id="JACHMN010000003">
    <property type="protein sequence ID" value="MBB5872806.1"/>
    <property type="molecule type" value="Genomic_DNA"/>
</dbReference>
<gene>
    <name evidence="3" type="ORF">F4553_006240</name>
</gene>
<sequence>MPATASPRRIAASLLAVIVAASLLVAGGPPAPALAEPGDEGHNQQLIQNLEAAARGYIDAKTALDVSTKRQAELRIQLAAVEKELGPLRAKVGDFAAASYQSGRLSGFGALLASANPDQFLDRAAMLQEITYQQDQAIGRLTAAEERVKSDKAAVDAEAAKQAKLSADMKARMKVAETAIIKAGGGSATGYLDPDSPAAIPAPRDKNGNWPTERCSVDDPTKTGGCITPRLLHAYNEARKNGYTRFTKCWRTQSWGEHPRGRACDFSSAKGGFAGTATGGDLTYGNKLAAFFIRNASSLGVLYVIWFRKIWFPGLGWRSYSGCCDPSASHTNHVHLSMY</sequence>